<proteinExistence type="inferred from homology"/>
<dbReference type="Gene3D" id="2.40.50.140">
    <property type="entry name" value="Nucleic acid-binding proteins"/>
    <property type="match status" value="5"/>
</dbReference>
<dbReference type="Pfam" id="PF00575">
    <property type="entry name" value="S1"/>
    <property type="match status" value="6"/>
</dbReference>
<evidence type="ECO:0000256" key="6">
    <source>
        <dbReference type="ARBA" id="ARBA00025604"/>
    </source>
</evidence>
<dbReference type="NCBIfam" id="NF004955">
    <property type="entry name" value="PRK06299.1-5"/>
    <property type="match status" value="1"/>
</dbReference>
<dbReference type="InterPro" id="IPR003029">
    <property type="entry name" value="S1_domain"/>
</dbReference>
<evidence type="ECO:0000259" key="8">
    <source>
        <dbReference type="PROSITE" id="PS50126"/>
    </source>
</evidence>
<dbReference type="InterPro" id="IPR035104">
    <property type="entry name" value="Ribosomal_protein_S1-like"/>
</dbReference>
<feature type="domain" description="S1 motif" evidence="8">
    <location>
        <begin position="29"/>
        <end position="95"/>
    </location>
</feature>
<evidence type="ECO:0000256" key="2">
    <source>
        <dbReference type="ARBA" id="ARBA00022737"/>
    </source>
</evidence>
<dbReference type="InterPro" id="IPR012340">
    <property type="entry name" value="NA-bd_OB-fold"/>
</dbReference>
<dbReference type="EMBL" id="JBHRST010000009">
    <property type="protein sequence ID" value="MFC3097579.1"/>
    <property type="molecule type" value="Genomic_DNA"/>
</dbReference>
<dbReference type="PIRSF" id="PIRSF002111">
    <property type="entry name" value="RpsA"/>
    <property type="match status" value="1"/>
</dbReference>
<keyword evidence="10" id="KW-1185">Reference proteome</keyword>
<dbReference type="SUPFAM" id="SSF50249">
    <property type="entry name" value="Nucleic acid-binding proteins"/>
    <property type="match status" value="6"/>
</dbReference>
<dbReference type="PRINTS" id="PR00681">
    <property type="entry name" value="RIBOSOMALS1"/>
</dbReference>
<dbReference type="NCBIfam" id="TIGR00717">
    <property type="entry name" value="rpsA"/>
    <property type="match status" value="1"/>
</dbReference>
<dbReference type="InterPro" id="IPR000110">
    <property type="entry name" value="Ribosomal_bS1"/>
</dbReference>
<accession>A0ABV7E4E3</accession>
<dbReference type="PROSITE" id="PS50126">
    <property type="entry name" value="S1"/>
    <property type="match status" value="6"/>
</dbReference>
<feature type="domain" description="S1 motif" evidence="8">
    <location>
        <begin position="113"/>
        <end position="179"/>
    </location>
</feature>
<keyword evidence="4 7" id="KW-0689">Ribosomal protein</keyword>
<feature type="domain" description="S1 motif" evidence="8">
    <location>
        <begin position="200"/>
        <end position="268"/>
    </location>
</feature>
<feature type="domain" description="S1 motif" evidence="8">
    <location>
        <begin position="285"/>
        <end position="355"/>
    </location>
</feature>
<dbReference type="SMART" id="SM00316">
    <property type="entry name" value="S1"/>
    <property type="match status" value="6"/>
</dbReference>
<reference evidence="10" key="1">
    <citation type="journal article" date="2019" name="Int. J. Syst. Evol. Microbiol.">
        <title>The Global Catalogue of Microorganisms (GCM) 10K type strain sequencing project: providing services to taxonomists for standard genome sequencing and annotation.</title>
        <authorList>
            <consortium name="The Broad Institute Genomics Platform"/>
            <consortium name="The Broad Institute Genome Sequencing Center for Infectious Disease"/>
            <person name="Wu L."/>
            <person name="Ma J."/>
        </authorList>
    </citation>
    <scope>NUCLEOTIDE SEQUENCE [LARGE SCALE GENOMIC DNA]</scope>
    <source>
        <strain evidence="10">KCTC 52607</strain>
    </source>
</reference>
<evidence type="ECO:0000256" key="5">
    <source>
        <dbReference type="ARBA" id="ARBA00023274"/>
    </source>
</evidence>
<name>A0ABV7E4E3_9SPHN</name>
<organism evidence="9 10">
    <name type="scientific">Alteraurantiacibacter palmitatis</name>
    <dbReference type="NCBI Taxonomy" id="2054628"/>
    <lineage>
        <taxon>Bacteria</taxon>
        <taxon>Pseudomonadati</taxon>
        <taxon>Pseudomonadota</taxon>
        <taxon>Alphaproteobacteria</taxon>
        <taxon>Sphingomonadales</taxon>
        <taxon>Erythrobacteraceae</taxon>
        <taxon>Alteraurantiacibacter</taxon>
    </lineage>
</organism>
<dbReference type="NCBIfam" id="NF004952">
    <property type="entry name" value="PRK06299.1-2"/>
    <property type="match status" value="1"/>
</dbReference>
<comment type="similarity">
    <text evidence="1 7">Belongs to the bacterial ribosomal protein bS1 family.</text>
</comment>
<evidence type="ECO:0000256" key="4">
    <source>
        <dbReference type="ARBA" id="ARBA00022980"/>
    </source>
</evidence>
<keyword evidence="5 7" id="KW-0687">Ribonucleoprotein</keyword>
<dbReference type="RefSeq" id="WP_336925259.1">
    <property type="nucleotide sequence ID" value="NZ_JBANRO010000003.1"/>
</dbReference>
<dbReference type="PANTHER" id="PTHR10724:SF7">
    <property type="entry name" value="SMALL RIBOSOMAL SUBUNIT PROTEIN BS1C"/>
    <property type="match status" value="1"/>
</dbReference>
<comment type="caution">
    <text evidence="9">The sequence shown here is derived from an EMBL/GenBank/DDBJ whole genome shotgun (WGS) entry which is preliminary data.</text>
</comment>
<keyword evidence="3 7" id="KW-0694">RNA-binding</keyword>
<keyword evidence="2" id="KW-0677">Repeat</keyword>
<evidence type="ECO:0000256" key="1">
    <source>
        <dbReference type="ARBA" id="ARBA00006767"/>
    </source>
</evidence>
<dbReference type="PANTHER" id="PTHR10724">
    <property type="entry name" value="30S RIBOSOMAL PROTEIN S1"/>
    <property type="match status" value="1"/>
</dbReference>
<dbReference type="InterPro" id="IPR050437">
    <property type="entry name" value="Ribos_protein_bS1-like"/>
</dbReference>
<protein>
    <recommendedName>
        <fullName evidence="7">30S ribosomal protein S1</fullName>
    </recommendedName>
</protein>
<evidence type="ECO:0000313" key="9">
    <source>
        <dbReference type="EMBL" id="MFC3097579.1"/>
    </source>
</evidence>
<evidence type="ECO:0000256" key="7">
    <source>
        <dbReference type="PIRNR" id="PIRNR002111"/>
    </source>
</evidence>
<dbReference type="CDD" id="cd05688">
    <property type="entry name" value="S1_RPS1_repeat_ec3"/>
    <property type="match status" value="1"/>
</dbReference>
<dbReference type="GO" id="GO:0005840">
    <property type="term" value="C:ribosome"/>
    <property type="evidence" value="ECO:0007669"/>
    <property type="project" value="UniProtKB-KW"/>
</dbReference>
<evidence type="ECO:0000313" key="10">
    <source>
        <dbReference type="Proteomes" id="UP001595456"/>
    </source>
</evidence>
<feature type="domain" description="S1 motif" evidence="8">
    <location>
        <begin position="372"/>
        <end position="442"/>
    </location>
</feature>
<dbReference type="CDD" id="cd04465">
    <property type="entry name" value="S1_RPS1_repeat_ec2_hs2"/>
    <property type="match status" value="1"/>
</dbReference>
<comment type="function">
    <text evidence="6 7">Binds mRNA; thus facilitating recognition of the initiation point. It is needed to translate mRNA with a short Shine-Dalgarno (SD) purine-rich sequence.</text>
</comment>
<evidence type="ECO:0000256" key="3">
    <source>
        <dbReference type="ARBA" id="ARBA00022884"/>
    </source>
</evidence>
<feature type="domain" description="S1 motif" evidence="8">
    <location>
        <begin position="463"/>
        <end position="534"/>
    </location>
</feature>
<sequence length="569" mass="61525">MASTANPTRDDFAALLDEQLGGADGGFEGRVVKGTVTAIENGFAVIDVGLKSEGRISLREFSRGEDEHGLVVGGEVEVFVDRVENADGEAMLSRDRARREAAWDKLESEFGEGKRVEGRIFGRVKGGFTVDLDGAVAFLPGSQVDIRPVRDVAPLMDVPQPFQILKMDRRRGNIVVSRRAVLEETRAEQRSELIEGLAEGQITEGVVKNITDYGAFVDLGGIDGLLHVTDMSYKRVNHPSEVIEIGQTVKVQIIRINADTQRISLGMKQLESDPWEGVAAKYPVGAKISGVVTNITEYGAFVELEPGIEGLVHVSEMSWTKKNVHPGKIVSTSQEVEVMVLEVDSDKRRISLGLKQAQRNPWEEFAEKHPVGSTVEGEVKNATEFGLFIGLPGDVDGMVHMSDIAWGISGEDALALHRKGEVVNAIVLDVDVEKERISLGMKQLEKGAPAAGATASTSGLKKNEVVTVTVLEVRDGGLEVQVGDDGATGFIKRSDLGRDRDEQRPDRFQVGQKVDAMVIGFDRSKKPNFSIKARQIAEEKEAVAQFGSSDSGASLGDILGAALKANKDS</sequence>
<gene>
    <name evidence="9" type="primary">rpsA</name>
    <name evidence="9" type="ORF">ACFODU_07150</name>
</gene>
<dbReference type="Proteomes" id="UP001595456">
    <property type="component" value="Unassembled WGS sequence"/>
</dbReference>